<feature type="region of interest" description="Disordered" evidence="1">
    <location>
        <begin position="379"/>
        <end position="504"/>
    </location>
</feature>
<proteinExistence type="predicted"/>
<sequence>MDSSSRPAPDPAARSPSPYSALPRLPRCDTQSTTNSIPFSILPAGFYQTRLQGSCPRCHHFHNRATLRLSRNPAVFNGIRCERCGHKWFSIGGNSTHTSLISQETSVPDTRDYEFVRSGLLQTLRSMSAVGSPTLSIVPEDRSPVSRQPSQRIPSDHSRSESVNGGVPQQTGTDPALPGGNGPSLRTGSAPLPNEGCGGASGTSNSRDISFPNANKPKGHSFKSMRSGISRVFKRLRNIRFKRKGKRSGPKSNTRDTLATNLNTPSAKAAKVALFRRGLTEARTCTCGPSCQCHCRRRSWPECSFAPNHAGIDSFNITSNLNEDHRPPIQLTLRDSIDFHGIGDHFNQHPISISSLAPGNRYSIGTYVSSNFSTAGTAVESERSMTTTSGPWYPRAHSLPRTPSRSSRILSPPPPPSRLRNATTIRQEDSTETDSTQEELAGRRSTETDSTDTRQIAHVHNGIDGRRTPTQLLPLINGLHISQQHRRDERRGRSPSRNRQHVDGIVDSLSLPAQVSDLSPEHNNLAQRANPGPSLEHGDPAQTINGDGIPPERQNNPSAEYYDQAPTTNGDRTPPELLTYQSGHYDQAPTTNGDHTPPEQ</sequence>
<feature type="compositionally biased region" description="Polar residues" evidence="1">
    <location>
        <begin position="250"/>
        <end position="259"/>
    </location>
</feature>
<dbReference type="OrthoDB" id="3945111at2759"/>
<feature type="compositionally biased region" description="Polar residues" evidence="1">
    <location>
        <begin position="579"/>
        <end position="594"/>
    </location>
</feature>
<reference evidence="2 3" key="1">
    <citation type="journal article" date="2016" name="Nat. Commun.">
        <title>Ectomycorrhizal ecology is imprinted in the genome of the dominant symbiotic fungus Cenococcum geophilum.</title>
        <authorList>
            <consortium name="DOE Joint Genome Institute"/>
            <person name="Peter M."/>
            <person name="Kohler A."/>
            <person name="Ohm R.A."/>
            <person name="Kuo A."/>
            <person name="Krutzmann J."/>
            <person name="Morin E."/>
            <person name="Arend M."/>
            <person name="Barry K.W."/>
            <person name="Binder M."/>
            <person name="Choi C."/>
            <person name="Clum A."/>
            <person name="Copeland A."/>
            <person name="Grisel N."/>
            <person name="Haridas S."/>
            <person name="Kipfer T."/>
            <person name="LaButti K."/>
            <person name="Lindquist E."/>
            <person name="Lipzen A."/>
            <person name="Maire R."/>
            <person name="Meier B."/>
            <person name="Mihaltcheva S."/>
            <person name="Molinier V."/>
            <person name="Murat C."/>
            <person name="Poggeler S."/>
            <person name="Quandt C.A."/>
            <person name="Sperisen C."/>
            <person name="Tritt A."/>
            <person name="Tisserant E."/>
            <person name="Crous P.W."/>
            <person name="Henrissat B."/>
            <person name="Nehls U."/>
            <person name="Egli S."/>
            <person name="Spatafora J.W."/>
            <person name="Grigoriev I.V."/>
            <person name="Martin F.M."/>
        </authorList>
    </citation>
    <scope>NUCLEOTIDE SEQUENCE [LARGE SCALE GENOMIC DNA]</scope>
    <source>
        <strain evidence="2 3">CBS 459.81</strain>
    </source>
</reference>
<keyword evidence="3" id="KW-1185">Reference proteome</keyword>
<feature type="compositionally biased region" description="Low complexity" evidence="1">
    <location>
        <begin position="399"/>
        <end position="410"/>
    </location>
</feature>
<evidence type="ECO:0000313" key="3">
    <source>
        <dbReference type="Proteomes" id="UP000250266"/>
    </source>
</evidence>
<evidence type="ECO:0000256" key="1">
    <source>
        <dbReference type="SAM" id="MobiDB-lite"/>
    </source>
</evidence>
<dbReference type="Proteomes" id="UP000250266">
    <property type="component" value="Unassembled WGS sequence"/>
</dbReference>
<evidence type="ECO:0000313" key="2">
    <source>
        <dbReference type="EMBL" id="OCK84248.1"/>
    </source>
</evidence>
<dbReference type="AlphaFoldDB" id="A0A8E2EI68"/>
<dbReference type="EMBL" id="KV744841">
    <property type="protein sequence ID" value="OCK84248.1"/>
    <property type="molecule type" value="Genomic_DNA"/>
</dbReference>
<feature type="compositionally biased region" description="Polar residues" evidence="1">
    <location>
        <begin position="161"/>
        <end position="173"/>
    </location>
</feature>
<organism evidence="2 3">
    <name type="scientific">Lepidopterella palustris CBS 459.81</name>
    <dbReference type="NCBI Taxonomy" id="1314670"/>
    <lineage>
        <taxon>Eukaryota</taxon>
        <taxon>Fungi</taxon>
        <taxon>Dikarya</taxon>
        <taxon>Ascomycota</taxon>
        <taxon>Pezizomycotina</taxon>
        <taxon>Dothideomycetes</taxon>
        <taxon>Pleosporomycetidae</taxon>
        <taxon>Mytilinidiales</taxon>
        <taxon>Argynnaceae</taxon>
        <taxon>Lepidopterella</taxon>
    </lineage>
</organism>
<gene>
    <name evidence="2" type="ORF">K432DRAFT_133992</name>
</gene>
<feature type="compositionally biased region" description="Basic residues" evidence="1">
    <location>
        <begin position="232"/>
        <end position="249"/>
    </location>
</feature>
<name>A0A8E2EI68_9PEZI</name>
<feature type="region of interest" description="Disordered" evidence="1">
    <location>
        <begin position="131"/>
        <end position="259"/>
    </location>
</feature>
<feature type="compositionally biased region" description="Low complexity" evidence="1">
    <location>
        <begin position="1"/>
        <end position="25"/>
    </location>
</feature>
<protein>
    <submittedName>
        <fullName evidence="2">Uncharacterized protein</fullName>
    </submittedName>
</protein>
<feature type="region of interest" description="Disordered" evidence="1">
    <location>
        <begin position="1"/>
        <end position="32"/>
    </location>
</feature>
<accession>A0A8E2EI68</accession>
<feature type="region of interest" description="Disordered" evidence="1">
    <location>
        <begin position="523"/>
        <end position="600"/>
    </location>
</feature>